<evidence type="ECO:0000313" key="2">
    <source>
        <dbReference type="Proteomes" id="UP001153069"/>
    </source>
</evidence>
<comment type="caution">
    <text evidence="1">The sequence shown here is derived from an EMBL/GenBank/DDBJ whole genome shotgun (WGS) entry which is preliminary data.</text>
</comment>
<sequence length="722" mass="79494">MTSRSAILRTSSANSSIDGTRVANGQHVVPPGISVLEFFDNGATELAMLGSGQARNFLTEKDALAVFRNFVAALTKKARSSGQRGKKLWVPNKMVAVVLEFRPQFEAKKVDLDLCIFTSECGQYHWFWFEFLDSNSAVTKEYKSPYCVNNFKLVLKGATMIPPEGVAVAELTGFDGLRGTIPADEDLTALLEPKGLMKCYNDLVQDLLVTSKSKTLTFLEEWKTSGVDQVIQENGHAEIFGSRNMELVVCMAAKKWICFIDTTVAPDFVPPEAVSDARRESVAKSTIAAAEAAGIAVEDLVVDGVIQLESTCPEEVASLLEKKDLMDVYPQLDLAISEAQSIRNFVDVWRLAAAGVVPFPILANLKEGMLAKGVKMILCESVGSMGRNHWLEFIDLDVYPNYSNPFDITETASVFTKKEEEVDRKATTIGGGWYTVPLTGVAVEELSGVKKISDQCPHEVESLLVKNGAMPVYDAFINAIVKSKTTRNWADSWSSLEISTILAEYKDQFLSRGLKVVLCKIKPDSGNSLRWFEFIDINEQPGWVPQFDVLSLDGGTVLATNTNSLSFPKGVAVEAIMDRKHVMERVPPPVKAMMENKGCMDLYMAMIAILCECAGSGDEIDATWSKTHMSDITQTIGPKFQAKGVSLFLSVLEEDVNENGQQVKKPFMWVEFVDREMQPNYTAQRGIEMTKLPYTGMTNTEAAFLAGSFALQLGITVALHLL</sequence>
<dbReference type="Proteomes" id="UP001153069">
    <property type="component" value="Unassembled WGS sequence"/>
</dbReference>
<keyword evidence="2" id="KW-1185">Reference proteome</keyword>
<proteinExistence type="predicted"/>
<gene>
    <name evidence="1" type="ORF">SEMRO_1150_G246630.1</name>
</gene>
<evidence type="ECO:0000313" key="1">
    <source>
        <dbReference type="EMBL" id="CAB9520957.1"/>
    </source>
</evidence>
<name>A0A9N8EG73_9STRA</name>
<dbReference type="EMBL" id="CAICTM010001148">
    <property type="protein sequence ID" value="CAB9520957.1"/>
    <property type="molecule type" value="Genomic_DNA"/>
</dbReference>
<accession>A0A9N8EG73</accession>
<reference evidence="1" key="1">
    <citation type="submission" date="2020-06" db="EMBL/GenBank/DDBJ databases">
        <authorList>
            <consortium name="Plant Systems Biology data submission"/>
        </authorList>
    </citation>
    <scope>NUCLEOTIDE SEQUENCE</scope>
    <source>
        <strain evidence="1">D6</strain>
    </source>
</reference>
<organism evidence="1 2">
    <name type="scientific">Seminavis robusta</name>
    <dbReference type="NCBI Taxonomy" id="568900"/>
    <lineage>
        <taxon>Eukaryota</taxon>
        <taxon>Sar</taxon>
        <taxon>Stramenopiles</taxon>
        <taxon>Ochrophyta</taxon>
        <taxon>Bacillariophyta</taxon>
        <taxon>Bacillariophyceae</taxon>
        <taxon>Bacillariophycidae</taxon>
        <taxon>Naviculales</taxon>
        <taxon>Naviculaceae</taxon>
        <taxon>Seminavis</taxon>
    </lineage>
</organism>
<dbReference type="AlphaFoldDB" id="A0A9N8EG73"/>
<protein>
    <submittedName>
        <fullName evidence="1">Uncharacterized protein</fullName>
    </submittedName>
</protein>